<feature type="domain" description="MAGE" evidence="2">
    <location>
        <begin position="29"/>
        <end position="248"/>
    </location>
</feature>
<proteinExistence type="predicted"/>
<feature type="compositionally biased region" description="Acidic residues" evidence="1">
    <location>
        <begin position="10"/>
        <end position="19"/>
    </location>
</feature>
<sequence>MSATPQELSSDYEDAEEQQQEQRLDSVTLNNANMAITKANLQRHAWEDVSFAKVNFNSALKQANDLLEDTFGLSISELPVKAGKNNSDSSKKKDNKPQSSQQYVLTNKIVDPYARFQLESQWLSKANSLFQSELMEERHDYRNNKETYPTLTTDKNLVSNGLTLMIISIIMVSNNHISEGELLTILNENFGINTNTPLEILNIPILDFFKILDKQEYLIRSSLKSDNEEIVEYSIGRRSKIEFNKESFVEFARIIYNEGDDESDEFLNRVYATIDSTFGSVKDE</sequence>
<dbReference type="AlphaFoldDB" id="K0KVR5"/>
<dbReference type="GO" id="GO:0005634">
    <property type="term" value="C:nucleus"/>
    <property type="evidence" value="ECO:0007669"/>
    <property type="project" value="TreeGrafter"/>
</dbReference>
<dbReference type="SMART" id="SM01373">
    <property type="entry name" value="MAGE"/>
    <property type="match status" value="1"/>
</dbReference>
<accession>K0KVR5</accession>
<dbReference type="Pfam" id="PF01454">
    <property type="entry name" value="MAGE"/>
    <property type="match status" value="1"/>
</dbReference>
<dbReference type="FunCoup" id="K0KVR5">
    <property type="interactions" value="48"/>
</dbReference>
<dbReference type="InterPro" id="IPR002190">
    <property type="entry name" value="MHD_dom"/>
</dbReference>
<protein>
    <submittedName>
        <fullName evidence="3">Non-structural maintenance of chromosome element 3</fullName>
    </submittedName>
</protein>
<dbReference type="Gene3D" id="1.10.10.1210">
    <property type="entry name" value="MAGE homology domain, winged helix WH2 motif"/>
    <property type="match status" value="1"/>
</dbReference>
<dbReference type="InParanoid" id="K0KVR5"/>
<dbReference type="PANTHER" id="PTHR11736:SF14">
    <property type="entry name" value="NSE3 HOMOLOG, SMC5-SMC6 COMPLEX COMPONENT"/>
    <property type="match status" value="1"/>
</dbReference>
<evidence type="ECO:0000313" key="4">
    <source>
        <dbReference type="Proteomes" id="UP000009328"/>
    </source>
</evidence>
<dbReference type="InterPro" id="IPR041899">
    <property type="entry name" value="MAGE_WH2"/>
</dbReference>
<dbReference type="GO" id="GO:0006281">
    <property type="term" value="P:DNA repair"/>
    <property type="evidence" value="ECO:0007669"/>
    <property type="project" value="TreeGrafter"/>
</dbReference>
<dbReference type="InterPro" id="IPR037445">
    <property type="entry name" value="MAGE"/>
</dbReference>
<reference evidence="3 4" key="1">
    <citation type="journal article" date="2012" name="Eukaryot. Cell">
        <title>Draft genome sequence of Wickerhamomyces ciferrii NRRL Y-1031 F-60-10.</title>
        <authorList>
            <person name="Schneider J."/>
            <person name="Andrea H."/>
            <person name="Blom J."/>
            <person name="Jaenicke S."/>
            <person name="Ruckert C."/>
            <person name="Schorsch C."/>
            <person name="Szczepanowski R."/>
            <person name="Farwick M."/>
            <person name="Goesmann A."/>
            <person name="Puhler A."/>
            <person name="Schaffer S."/>
            <person name="Tauch A."/>
            <person name="Kohler T."/>
            <person name="Brinkrolf K."/>
        </authorList>
    </citation>
    <scope>NUCLEOTIDE SEQUENCE [LARGE SCALE GENOMIC DNA]</scope>
    <source>
        <strain evidence="4">ATCC 14091 / BCRC 22168 / CBS 111 / JCM 3599 / NBRC 0793 / NRRL Y-1031 F-60-10</strain>
    </source>
</reference>
<evidence type="ECO:0000259" key="2">
    <source>
        <dbReference type="SMART" id="SM01373"/>
    </source>
</evidence>
<organism evidence="3 4">
    <name type="scientific">Wickerhamomyces ciferrii (strain ATCC 14091 / BCRC 22168 / CBS 111 / JCM 3599 / NBRC 0793 / NRRL Y-1031 F-60-10)</name>
    <name type="common">Yeast</name>
    <name type="synonym">Pichia ciferrii</name>
    <dbReference type="NCBI Taxonomy" id="1206466"/>
    <lineage>
        <taxon>Eukaryota</taxon>
        <taxon>Fungi</taxon>
        <taxon>Dikarya</taxon>
        <taxon>Ascomycota</taxon>
        <taxon>Saccharomycotina</taxon>
        <taxon>Saccharomycetes</taxon>
        <taxon>Phaffomycetales</taxon>
        <taxon>Wickerhamomycetaceae</taxon>
        <taxon>Wickerhamomyces</taxon>
    </lineage>
</organism>
<dbReference type="eggNOG" id="KOG4562">
    <property type="taxonomic scope" value="Eukaryota"/>
</dbReference>
<dbReference type="STRING" id="1206466.K0KVR5"/>
<dbReference type="HOGENOM" id="CLU_980721_0_0_1"/>
<feature type="region of interest" description="Disordered" evidence="1">
    <location>
        <begin position="1"/>
        <end position="23"/>
    </location>
</feature>
<dbReference type="EMBL" id="CAIF01000185">
    <property type="protein sequence ID" value="CCH45228.1"/>
    <property type="molecule type" value="Genomic_DNA"/>
</dbReference>
<dbReference type="PANTHER" id="PTHR11736">
    <property type="entry name" value="MELANOMA-ASSOCIATED ANTIGEN MAGE ANTIGEN"/>
    <property type="match status" value="1"/>
</dbReference>
<evidence type="ECO:0000313" key="3">
    <source>
        <dbReference type="EMBL" id="CCH45228.1"/>
    </source>
</evidence>
<gene>
    <name evidence="3" type="ORF">BN7_4809</name>
</gene>
<feature type="region of interest" description="Disordered" evidence="1">
    <location>
        <begin position="82"/>
        <end position="101"/>
    </location>
</feature>
<comment type="caution">
    <text evidence="3">The sequence shown here is derived from an EMBL/GenBank/DDBJ whole genome shotgun (WGS) entry which is preliminary data.</text>
</comment>
<dbReference type="Proteomes" id="UP000009328">
    <property type="component" value="Unassembled WGS sequence"/>
</dbReference>
<name>K0KVR5_WICCF</name>
<evidence type="ECO:0000256" key="1">
    <source>
        <dbReference type="SAM" id="MobiDB-lite"/>
    </source>
</evidence>
<keyword evidence="4" id="KW-1185">Reference proteome</keyword>